<dbReference type="InterPro" id="IPR052610">
    <property type="entry name" value="bHLH_transcription_regulator"/>
</dbReference>
<evidence type="ECO:0000259" key="8">
    <source>
        <dbReference type="PROSITE" id="PS50888"/>
    </source>
</evidence>
<comment type="subcellular location">
    <subcellularLocation>
        <location evidence="1">Nucleus</location>
    </subcellularLocation>
</comment>
<organism evidence="9">
    <name type="scientific">Nothapodytes nimmoniana</name>
    <name type="common">Nothapodytes foetida</name>
    <dbReference type="NCBI Taxonomy" id="159386"/>
    <lineage>
        <taxon>Eukaryota</taxon>
        <taxon>Viridiplantae</taxon>
        <taxon>Streptophyta</taxon>
        <taxon>Embryophyta</taxon>
        <taxon>Tracheophyta</taxon>
        <taxon>Spermatophyta</taxon>
        <taxon>Magnoliopsida</taxon>
        <taxon>eudicotyledons</taxon>
        <taxon>Gunneridae</taxon>
        <taxon>Pentapetalae</taxon>
        <taxon>asterids</taxon>
        <taxon>lamiids</taxon>
        <taxon>Icacinales</taxon>
        <taxon>Icacinaceae</taxon>
        <taxon>Nothapodytes</taxon>
    </lineage>
</organism>
<protein>
    <submittedName>
        <fullName evidence="9">Transcription factor bHLH7</fullName>
    </submittedName>
</protein>
<keyword evidence="3" id="KW-0805">Transcription regulation</keyword>
<dbReference type="GO" id="GO:0046983">
    <property type="term" value="F:protein dimerization activity"/>
    <property type="evidence" value="ECO:0007669"/>
    <property type="project" value="InterPro"/>
</dbReference>
<dbReference type="InterPro" id="IPR011598">
    <property type="entry name" value="bHLH_dom"/>
</dbReference>
<dbReference type="InterPro" id="IPR054502">
    <property type="entry name" value="bHLH-TF_ACT-like_plant"/>
</dbReference>
<name>A0A9E8Z0E3_NOTNI</name>
<dbReference type="GO" id="GO:0006355">
    <property type="term" value="P:regulation of DNA-templated transcription"/>
    <property type="evidence" value="ECO:0007669"/>
    <property type="project" value="UniProtKB-ARBA"/>
</dbReference>
<sequence length="343" mass="38523">MEISHIRSLAEVGMEDTDFIHQWPLNSFDEISTLSAATAALGENLHQFPFSHSIFDLKPSPEISQAIVDRPMKQMKMNSWDACRANHISNPQATSPILVPFSSSGYFKQPGILMPKEETLSCNSKTILPSDFLVSEDSSLNQNYLFKACQGAKRVTPAAKFSQAQDHIIAERKRREKLSQRFIALSALIPGLKKMDKASVLGDAIKYLKQLQERVKTLEEQTKKKSVESVVFVKKFEFHANGESSSSNQDFSNDPVYEPLPEVEARISDKDVLVRIHCERRKGVLEKVVSEIEKFHLSVINSCALSFGGSALDITIIAQMDMEFNMTVKDLVKNLHSALKLFM</sequence>
<evidence type="ECO:0000256" key="4">
    <source>
        <dbReference type="ARBA" id="ARBA00023125"/>
    </source>
</evidence>
<accession>A0A9E8Z0E3</accession>
<dbReference type="PANTHER" id="PTHR45959">
    <property type="entry name" value="BHLH TRANSCRIPTION FACTOR"/>
    <property type="match status" value="1"/>
</dbReference>
<evidence type="ECO:0000313" key="9">
    <source>
        <dbReference type="EMBL" id="WAK86053.1"/>
    </source>
</evidence>
<evidence type="ECO:0000256" key="1">
    <source>
        <dbReference type="ARBA" id="ARBA00004123"/>
    </source>
</evidence>
<dbReference type="Pfam" id="PF22754">
    <property type="entry name" value="bHLH-TF_ACT-like_plant"/>
    <property type="match status" value="1"/>
</dbReference>
<proteinExistence type="evidence at transcript level"/>
<evidence type="ECO:0000256" key="5">
    <source>
        <dbReference type="ARBA" id="ARBA00023163"/>
    </source>
</evidence>
<dbReference type="AlphaFoldDB" id="A0A9E8Z0E3"/>
<reference evidence="9" key="1">
    <citation type="submission" date="2022-08" db="EMBL/GenBank/DDBJ databases">
        <title>Phylogenomics of transcriptionally active AP2/ERF and bHLH transcription factors and their promoter regions regulating camptothecin biosynthesis in Nothapodytes nimmoniana.</title>
        <authorList>
            <person name="Godbole R.C."/>
            <person name="Pable A.A."/>
            <person name="Singh S."/>
            <person name="Barvkar V.T."/>
        </authorList>
    </citation>
    <scope>NUCLEOTIDE SEQUENCE</scope>
</reference>
<comment type="subunit">
    <text evidence="2">Homodimer.</text>
</comment>
<evidence type="ECO:0000256" key="6">
    <source>
        <dbReference type="ARBA" id="ARBA00023242"/>
    </source>
</evidence>
<evidence type="ECO:0000256" key="2">
    <source>
        <dbReference type="ARBA" id="ARBA00011738"/>
    </source>
</evidence>
<keyword evidence="5" id="KW-0804">Transcription</keyword>
<feature type="coiled-coil region" evidence="7">
    <location>
        <begin position="201"/>
        <end position="228"/>
    </location>
</feature>
<dbReference type="CDD" id="cd11452">
    <property type="entry name" value="bHLH_AtNAI1_like"/>
    <property type="match status" value="1"/>
</dbReference>
<dbReference type="PROSITE" id="PS50888">
    <property type="entry name" value="BHLH"/>
    <property type="match status" value="1"/>
</dbReference>
<dbReference type="SMART" id="SM00353">
    <property type="entry name" value="HLH"/>
    <property type="match status" value="1"/>
</dbReference>
<feature type="domain" description="BHLH" evidence="8">
    <location>
        <begin position="162"/>
        <end position="211"/>
    </location>
</feature>
<keyword evidence="7" id="KW-0175">Coiled coil</keyword>
<dbReference type="Gene3D" id="4.10.280.10">
    <property type="entry name" value="Helix-loop-helix DNA-binding domain"/>
    <property type="match status" value="1"/>
</dbReference>
<evidence type="ECO:0000256" key="3">
    <source>
        <dbReference type="ARBA" id="ARBA00023015"/>
    </source>
</evidence>
<dbReference type="Pfam" id="PF00010">
    <property type="entry name" value="HLH"/>
    <property type="match status" value="1"/>
</dbReference>
<evidence type="ECO:0000256" key="7">
    <source>
        <dbReference type="SAM" id="Coils"/>
    </source>
</evidence>
<keyword evidence="4" id="KW-0238">DNA-binding</keyword>
<keyword evidence="6" id="KW-0539">Nucleus</keyword>
<dbReference type="GO" id="GO:0003677">
    <property type="term" value="F:DNA binding"/>
    <property type="evidence" value="ECO:0007669"/>
    <property type="project" value="UniProtKB-KW"/>
</dbReference>
<dbReference type="GO" id="GO:0005634">
    <property type="term" value="C:nucleus"/>
    <property type="evidence" value="ECO:0007669"/>
    <property type="project" value="UniProtKB-SubCell"/>
</dbReference>
<dbReference type="SUPFAM" id="SSF47459">
    <property type="entry name" value="HLH, helix-loop-helix DNA-binding domain"/>
    <property type="match status" value="1"/>
</dbReference>
<dbReference type="FunFam" id="4.10.280.10:FF:000095">
    <property type="entry name" value="Basic helix-loop-helix family protein"/>
    <property type="match status" value="1"/>
</dbReference>
<dbReference type="EMBL" id="OP311525">
    <property type="protein sequence ID" value="WAK86053.1"/>
    <property type="molecule type" value="mRNA"/>
</dbReference>
<dbReference type="PANTHER" id="PTHR45959:SF25">
    <property type="entry name" value="BASIC HELIX LOOP HELIX (BHLH) DNA-BINDING FAMILY PROTEIN"/>
    <property type="match status" value="1"/>
</dbReference>
<dbReference type="InterPro" id="IPR036638">
    <property type="entry name" value="HLH_DNA-bd_sf"/>
</dbReference>